<evidence type="ECO:0000256" key="1">
    <source>
        <dbReference type="SAM" id="MobiDB-lite"/>
    </source>
</evidence>
<gene>
    <name evidence="2" type="ORF">HU200_018853</name>
</gene>
<organism evidence="2 3">
    <name type="scientific">Digitaria exilis</name>
    <dbReference type="NCBI Taxonomy" id="1010633"/>
    <lineage>
        <taxon>Eukaryota</taxon>
        <taxon>Viridiplantae</taxon>
        <taxon>Streptophyta</taxon>
        <taxon>Embryophyta</taxon>
        <taxon>Tracheophyta</taxon>
        <taxon>Spermatophyta</taxon>
        <taxon>Magnoliopsida</taxon>
        <taxon>Liliopsida</taxon>
        <taxon>Poales</taxon>
        <taxon>Poaceae</taxon>
        <taxon>PACMAD clade</taxon>
        <taxon>Panicoideae</taxon>
        <taxon>Panicodae</taxon>
        <taxon>Paniceae</taxon>
        <taxon>Anthephorinae</taxon>
        <taxon>Digitaria</taxon>
    </lineage>
</organism>
<comment type="caution">
    <text evidence="2">The sequence shown here is derived from an EMBL/GenBank/DDBJ whole genome shotgun (WGS) entry which is preliminary data.</text>
</comment>
<proteinExistence type="predicted"/>
<reference evidence="2" key="1">
    <citation type="submission" date="2020-07" db="EMBL/GenBank/DDBJ databases">
        <title>Genome sequence and genetic diversity analysis of an under-domesticated orphan crop, white fonio (Digitaria exilis).</title>
        <authorList>
            <person name="Bennetzen J.L."/>
            <person name="Chen S."/>
            <person name="Ma X."/>
            <person name="Wang X."/>
            <person name="Yssel A.E.J."/>
            <person name="Chaluvadi S.R."/>
            <person name="Johnson M."/>
            <person name="Gangashetty P."/>
            <person name="Hamidou F."/>
            <person name="Sanogo M.D."/>
            <person name="Zwaenepoel A."/>
            <person name="Wallace J."/>
            <person name="Van De Peer Y."/>
            <person name="Van Deynze A."/>
        </authorList>
    </citation>
    <scope>NUCLEOTIDE SEQUENCE</scope>
    <source>
        <tissue evidence="2">Leaves</tissue>
    </source>
</reference>
<dbReference type="PANTHER" id="PTHR35828">
    <property type="entry name" value="OS08G0203800 PROTEIN-RELATED"/>
    <property type="match status" value="1"/>
</dbReference>
<evidence type="ECO:0000313" key="2">
    <source>
        <dbReference type="EMBL" id="KAF8728259.1"/>
    </source>
</evidence>
<name>A0A835F4U6_9POAL</name>
<dbReference type="PANTHER" id="PTHR35828:SF22">
    <property type="entry name" value="OS10G0103633 PROTEIN"/>
    <property type="match status" value="1"/>
</dbReference>
<feature type="compositionally biased region" description="Low complexity" evidence="1">
    <location>
        <begin position="1"/>
        <end position="29"/>
    </location>
</feature>
<dbReference type="Proteomes" id="UP000636709">
    <property type="component" value="Unassembled WGS sequence"/>
</dbReference>
<dbReference type="AlphaFoldDB" id="A0A835F4U6"/>
<dbReference type="OrthoDB" id="691151at2759"/>
<sequence length="180" mass="19323">MSCSRSSCARISSPSSGAAPPADSSGARSLAHPSTPAAASLVDDQLAPFVSRAAADLLVMNYNPVMSRGGLILLERKPSVVHGRRQCWWPVWDRQPPDICVYDPMTGGQAFLPFPPDIKRATYVLLTAADGMVGGSFLLIAFDAWRLGDLLPLRVQTVSSDANGKWAPVEYSYHPDLPKG</sequence>
<accession>A0A835F4U6</accession>
<dbReference type="EMBL" id="JACEFO010001629">
    <property type="protein sequence ID" value="KAF8728259.1"/>
    <property type="molecule type" value="Genomic_DNA"/>
</dbReference>
<protein>
    <submittedName>
        <fullName evidence="2">Uncharacterized protein</fullName>
    </submittedName>
</protein>
<evidence type="ECO:0000313" key="3">
    <source>
        <dbReference type="Proteomes" id="UP000636709"/>
    </source>
</evidence>
<keyword evidence="3" id="KW-1185">Reference proteome</keyword>
<feature type="region of interest" description="Disordered" evidence="1">
    <location>
        <begin position="1"/>
        <end position="31"/>
    </location>
</feature>